<dbReference type="EMBL" id="CH476746">
    <property type="protein sequence ID" value="EIE90182.1"/>
    <property type="molecule type" value="Genomic_DNA"/>
</dbReference>
<protein>
    <submittedName>
        <fullName evidence="1">Uncharacterized protein</fullName>
    </submittedName>
</protein>
<dbReference type="InParanoid" id="I1CP02"/>
<organism evidence="1 2">
    <name type="scientific">Rhizopus delemar (strain RA 99-880 / ATCC MYA-4621 / FGSC 9543 / NRRL 43880)</name>
    <name type="common">Mucormycosis agent</name>
    <name type="synonym">Rhizopus arrhizus var. delemar</name>
    <dbReference type="NCBI Taxonomy" id="246409"/>
    <lineage>
        <taxon>Eukaryota</taxon>
        <taxon>Fungi</taxon>
        <taxon>Fungi incertae sedis</taxon>
        <taxon>Mucoromycota</taxon>
        <taxon>Mucoromycotina</taxon>
        <taxon>Mucoromycetes</taxon>
        <taxon>Mucorales</taxon>
        <taxon>Mucorineae</taxon>
        <taxon>Rhizopodaceae</taxon>
        <taxon>Rhizopus</taxon>
    </lineage>
</organism>
<dbReference type="Proteomes" id="UP000009138">
    <property type="component" value="Unassembled WGS sequence"/>
</dbReference>
<gene>
    <name evidence="1" type="ORF">RO3G_14893</name>
</gene>
<accession>I1CP02</accession>
<proteinExistence type="predicted"/>
<name>I1CP02_RHIO9</name>
<dbReference type="VEuPathDB" id="FungiDB:RO3G_14893"/>
<sequence>MAALKPVNVKIERPFASNHLLKTLINAPVSGKRHQTTKAVSRTGTALFGKDESRMFSPDSVSIRLAL</sequence>
<dbReference type="AlphaFoldDB" id="I1CP02"/>
<dbReference type="RefSeq" id="XP_067525578.1">
    <property type="nucleotide sequence ID" value="XM_067669477.1"/>
</dbReference>
<dbReference type="GeneID" id="93621858"/>
<evidence type="ECO:0000313" key="1">
    <source>
        <dbReference type="EMBL" id="EIE90182.1"/>
    </source>
</evidence>
<reference evidence="1 2" key="1">
    <citation type="journal article" date="2009" name="PLoS Genet.">
        <title>Genomic analysis of the basal lineage fungus Rhizopus oryzae reveals a whole-genome duplication.</title>
        <authorList>
            <person name="Ma L.-J."/>
            <person name="Ibrahim A.S."/>
            <person name="Skory C."/>
            <person name="Grabherr M.G."/>
            <person name="Burger G."/>
            <person name="Butler M."/>
            <person name="Elias M."/>
            <person name="Idnurm A."/>
            <person name="Lang B.F."/>
            <person name="Sone T."/>
            <person name="Abe A."/>
            <person name="Calvo S.E."/>
            <person name="Corrochano L.M."/>
            <person name="Engels R."/>
            <person name="Fu J."/>
            <person name="Hansberg W."/>
            <person name="Kim J.-M."/>
            <person name="Kodira C.D."/>
            <person name="Koehrsen M.J."/>
            <person name="Liu B."/>
            <person name="Miranda-Saavedra D."/>
            <person name="O'Leary S."/>
            <person name="Ortiz-Castellanos L."/>
            <person name="Poulter R."/>
            <person name="Rodriguez-Romero J."/>
            <person name="Ruiz-Herrera J."/>
            <person name="Shen Y.-Q."/>
            <person name="Zeng Q."/>
            <person name="Galagan J."/>
            <person name="Birren B.W."/>
            <person name="Cuomo C.A."/>
            <person name="Wickes B.L."/>
        </authorList>
    </citation>
    <scope>NUCLEOTIDE SEQUENCE [LARGE SCALE GENOMIC DNA]</scope>
    <source>
        <strain evidence="2">RA 99-880 / ATCC MYA-4621 / FGSC 9543 / NRRL 43880</strain>
    </source>
</reference>
<keyword evidence="2" id="KW-1185">Reference proteome</keyword>
<evidence type="ECO:0000313" key="2">
    <source>
        <dbReference type="Proteomes" id="UP000009138"/>
    </source>
</evidence>